<feature type="compositionally biased region" description="Basic and acidic residues" evidence="1">
    <location>
        <begin position="160"/>
        <end position="170"/>
    </location>
</feature>
<evidence type="ECO:0000313" key="3">
    <source>
        <dbReference type="Proteomes" id="UP000000763"/>
    </source>
</evidence>
<feature type="compositionally biased region" description="Basic and acidic residues" evidence="1">
    <location>
        <begin position="286"/>
        <end position="296"/>
    </location>
</feature>
<feature type="region of interest" description="Disordered" evidence="1">
    <location>
        <begin position="1"/>
        <end position="176"/>
    </location>
</feature>
<evidence type="ECO:0000256" key="1">
    <source>
        <dbReference type="SAM" id="MobiDB-lite"/>
    </source>
</evidence>
<proteinExistence type="predicted"/>
<reference evidence="3" key="2">
    <citation type="journal article" date="2008" name="Nucleic Acids Res.">
        <title>The rice annotation project database (RAP-DB): 2008 update.</title>
        <authorList>
            <consortium name="The rice annotation project (RAP)"/>
        </authorList>
    </citation>
    <scope>GENOME REANNOTATION</scope>
    <source>
        <strain evidence="3">cv. Nipponbare</strain>
    </source>
</reference>
<sequence>MGSGGGERAPATESGSAGGSGGRLTGRRQRPKAMASAESGGACGTEGRREERSSSPMSTVAGAKDGGGGDDRDAEGRTGGGDTLGEDGEASGEEITTTAALNTGRRWGGRRDSPACEERGAPVGFRQREAAAGKALAAAAWHGGGPRSDSTRPEMGGGDGARRARRDGGRGRGSGRLMGEMRERARGRIFMGALGAETAEDGPYLAGDVGSGERERGGFECESRPFLGVRESGKRWRRWAAMWARARGAEWGRGGGKHGGAGGYCRGTVGWRKGTTPTGGAHLSAFRREGEGETGRPNKGRLHSVPVRTFLDDDNPTARRQ</sequence>
<feature type="compositionally biased region" description="Basic and acidic residues" evidence="1">
    <location>
        <begin position="67"/>
        <end position="76"/>
    </location>
</feature>
<dbReference type="Proteomes" id="UP000000763">
    <property type="component" value="Chromosome 2"/>
</dbReference>
<dbReference type="AlphaFoldDB" id="Q6K397"/>
<organism evidence="2 3">
    <name type="scientific">Oryza sativa subsp. japonica</name>
    <name type="common">Rice</name>
    <dbReference type="NCBI Taxonomy" id="39947"/>
    <lineage>
        <taxon>Eukaryota</taxon>
        <taxon>Viridiplantae</taxon>
        <taxon>Streptophyta</taxon>
        <taxon>Embryophyta</taxon>
        <taxon>Tracheophyta</taxon>
        <taxon>Spermatophyta</taxon>
        <taxon>Magnoliopsida</taxon>
        <taxon>Liliopsida</taxon>
        <taxon>Poales</taxon>
        <taxon>Poaceae</taxon>
        <taxon>BOP clade</taxon>
        <taxon>Oryzoideae</taxon>
        <taxon>Oryzeae</taxon>
        <taxon>Oryzinae</taxon>
        <taxon>Oryza</taxon>
        <taxon>Oryza sativa</taxon>
    </lineage>
</organism>
<feature type="compositionally biased region" description="Low complexity" evidence="1">
    <location>
        <begin position="132"/>
        <end position="141"/>
    </location>
</feature>
<feature type="compositionally biased region" description="Basic and acidic residues" evidence="1">
    <location>
        <begin position="109"/>
        <end position="131"/>
    </location>
</feature>
<dbReference type="EMBL" id="AP005696">
    <property type="protein sequence ID" value="BAD20004.1"/>
    <property type="molecule type" value="Genomic_DNA"/>
</dbReference>
<accession>Q6K397</accession>
<name>Q6K397_ORYSJ</name>
<evidence type="ECO:0000313" key="2">
    <source>
        <dbReference type="EMBL" id="BAD20004.1"/>
    </source>
</evidence>
<reference evidence="3" key="1">
    <citation type="journal article" date="2005" name="Nature">
        <title>The map-based sequence of the rice genome.</title>
        <authorList>
            <consortium name="International rice genome sequencing project (IRGSP)"/>
            <person name="Matsumoto T."/>
            <person name="Wu J."/>
            <person name="Kanamori H."/>
            <person name="Katayose Y."/>
            <person name="Fujisawa M."/>
            <person name="Namiki N."/>
            <person name="Mizuno H."/>
            <person name="Yamamoto K."/>
            <person name="Antonio B.A."/>
            <person name="Baba T."/>
            <person name="Sakata K."/>
            <person name="Nagamura Y."/>
            <person name="Aoki H."/>
            <person name="Arikawa K."/>
            <person name="Arita K."/>
            <person name="Bito T."/>
            <person name="Chiden Y."/>
            <person name="Fujitsuka N."/>
            <person name="Fukunaka R."/>
            <person name="Hamada M."/>
            <person name="Harada C."/>
            <person name="Hayashi A."/>
            <person name="Hijishita S."/>
            <person name="Honda M."/>
            <person name="Hosokawa S."/>
            <person name="Ichikawa Y."/>
            <person name="Idonuma A."/>
            <person name="Iijima M."/>
            <person name="Ikeda M."/>
            <person name="Ikeno M."/>
            <person name="Ito K."/>
            <person name="Ito S."/>
            <person name="Ito T."/>
            <person name="Ito Y."/>
            <person name="Ito Y."/>
            <person name="Iwabuchi A."/>
            <person name="Kamiya K."/>
            <person name="Karasawa W."/>
            <person name="Kurita K."/>
            <person name="Katagiri S."/>
            <person name="Kikuta A."/>
            <person name="Kobayashi H."/>
            <person name="Kobayashi N."/>
            <person name="Machita K."/>
            <person name="Maehara T."/>
            <person name="Masukawa M."/>
            <person name="Mizubayashi T."/>
            <person name="Mukai Y."/>
            <person name="Nagasaki H."/>
            <person name="Nagata Y."/>
            <person name="Naito S."/>
            <person name="Nakashima M."/>
            <person name="Nakama Y."/>
            <person name="Nakamichi Y."/>
            <person name="Nakamura M."/>
            <person name="Meguro A."/>
            <person name="Negishi M."/>
            <person name="Ohta I."/>
            <person name="Ohta T."/>
            <person name="Okamoto M."/>
            <person name="Ono N."/>
            <person name="Saji S."/>
            <person name="Sakaguchi M."/>
            <person name="Sakai K."/>
            <person name="Shibata M."/>
            <person name="Shimokawa T."/>
            <person name="Song J."/>
            <person name="Takazaki Y."/>
            <person name="Terasawa K."/>
            <person name="Tsugane M."/>
            <person name="Tsuji K."/>
            <person name="Ueda S."/>
            <person name="Waki K."/>
            <person name="Yamagata H."/>
            <person name="Yamamoto M."/>
            <person name="Yamamoto S."/>
            <person name="Yamane H."/>
            <person name="Yoshiki S."/>
            <person name="Yoshihara R."/>
            <person name="Yukawa K."/>
            <person name="Zhong H."/>
            <person name="Yano M."/>
            <person name="Yuan Q."/>
            <person name="Ouyang S."/>
            <person name="Liu J."/>
            <person name="Jones K.M."/>
            <person name="Gansberger K."/>
            <person name="Moffat K."/>
            <person name="Hill J."/>
            <person name="Bera J."/>
            <person name="Fadrosh D."/>
            <person name="Jin S."/>
            <person name="Johri S."/>
            <person name="Kim M."/>
            <person name="Overton L."/>
            <person name="Reardon M."/>
            <person name="Tsitrin T."/>
            <person name="Vuong H."/>
            <person name="Weaver B."/>
            <person name="Ciecko A."/>
            <person name="Tallon L."/>
            <person name="Jackson J."/>
            <person name="Pai G."/>
            <person name="Aken S.V."/>
            <person name="Utterback T."/>
            <person name="Reidmuller S."/>
            <person name="Feldblyum T."/>
            <person name="Hsiao J."/>
            <person name="Zismann V."/>
            <person name="Iobst S."/>
            <person name="de Vazeille A.R."/>
            <person name="Buell C.R."/>
            <person name="Ying K."/>
            <person name="Li Y."/>
            <person name="Lu T."/>
            <person name="Huang Y."/>
            <person name="Zhao Q."/>
            <person name="Feng Q."/>
            <person name="Zhang L."/>
            <person name="Zhu J."/>
            <person name="Weng Q."/>
            <person name="Mu J."/>
            <person name="Lu Y."/>
            <person name="Fan D."/>
            <person name="Liu Y."/>
            <person name="Guan J."/>
            <person name="Zhang Y."/>
            <person name="Yu S."/>
            <person name="Liu X."/>
            <person name="Zhang Y."/>
            <person name="Hong G."/>
            <person name="Han B."/>
            <person name="Choisne N."/>
            <person name="Demange N."/>
            <person name="Orjeda G."/>
            <person name="Samain S."/>
            <person name="Cattolico L."/>
            <person name="Pelletier E."/>
            <person name="Couloux A."/>
            <person name="Segurens B."/>
            <person name="Wincker P."/>
            <person name="D'Hont A."/>
            <person name="Scarpelli C."/>
            <person name="Weissenbach J."/>
            <person name="Salanoubat M."/>
            <person name="Quetier F."/>
            <person name="Yu Y."/>
            <person name="Kim H.R."/>
            <person name="Rambo T."/>
            <person name="Currie J."/>
            <person name="Collura K."/>
            <person name="Luo M."/>
            <person name="Yang T."/>
            <person name="Ammiraju J.S.S."/>
            <person name="Engler F."/>
            <person name="Soderlund C."/>
            <person name="Wing R.A."/>
            <person name="Palmer L.E."/>
            <person name="de la Bastide M."/>
            <person name="Spiegel L."/>
            <person name="Nascimento L."/>
            <person name="Zutavern T."/>
            <person name="O'Shaughnessy A."/>
            <person name="Dike S."/>
            <person name="Dedhia N."/>
            <person name="Preston R."/>
            <person name="Balija V."/>
            <person name="McCombie W.R."/>
            <person name="Chow T."/>
            <person name="Chen H."/>
            <person name="Chung M."/>
            <person name="Chen C."/>
            <person name="Shaw J."/>
            <person name="Wu H."/>
            <person name="Hsiao K."/>
            <person name="Chao Y."/>
            <person name="Chu M."/>
            <person name="Cheng C."/>
            <person name="Hour A."/>
            <person name="Lee P."/>
            <person name="Lin S."/>
            <person name="Lin Y."/>
            <person name="Liou J."/>
            <person name="Liu S."/>
            <person name="Hsing Y."/>
            <person name="Raghuvanshi S."/>
            <person name="Mohanty A."/>
            <person name="Bharti A.K."/>
            <person name="Gaur A."/>
            <person name="Gupta V."/>
            <person name="Kumar D."/>
            <person name="Ravi V."/>
            <person name="Vij S."/>
            <person name="Kapur A."/>
            <person name="Khurana P."/>
            <person name="Khurana P."/>
            <person name="Khurana J.P."/>
            <person name="Tyagi A.K."/>
            <person name="Gaikwad K."/>
            <person name="Singh A."/>
            <person name="Dalal V."/>
            <person name="Srivastava S."/>
            <person name="Dixit A."/>
            <person name="Pal A.K."/>
            <person name="Ghazi I.A."/>
            <person name="Yadav M."/>
            <person name="Pandit A."/>
            <person name="Bhargava A."/>
            <person name="Sureshbabu K."/>
            <person name="Batra K."/>
            <person name="Sharma T.R."/>
            <person name="Mohapatra T."/>
            <person name="Singh N.K."/>
            <person name="Messing J."/>
            <person name="Nelson A.B."/>
            <person name="Fuks G."/>
            <person name="Kavchok S."/>
            <person name="Keizer G."/>
            <person name="Linton E."/>
            <person name="Llaca V."/>
            <person name="Song R."/>
            <person name="Tanyolac B."/>
            <person name="Young S."/>
            <person name="Ho-Il K."/>
            <person name="Hahn J.H."/>
            <person name="Sangsakoo G."/>
            <person name="Vanavichit A."/>
            <person name="de Mattos Luiz.A.T."/>
            <person name="Zimmer P.D."/>
            <person name="Malone G."/>
            <person name="Dellagostin O."/>
            <person name="de Oliveira A.C."/>
            <person name="Bevan M."/>
            <person name="Bancroft I."/>
            <person name="Minx P."/>
            <person name="Cordum H."/>
            <person name="Wilson R."/>
            <person name="Cheng Z."/>
            <person name="Jin W."/>
            <person name="Jiang J."/>
            <person name="Leong S.A."/>
            <person name="Iwama H."/>
            <person name="Gojobori T."/>
            <person name="Itoh T."/>
            <person name="Niimura Y."/>
            <person name="Fujii Y."/>
            <person name="Habara T."/>
            <person name="Sakai H."/>
            <person name="Sato Y."/>
            <person name="Wilson G."/>
            <person name="Kumar K."/>
            <person name="McCouch S."/>
            <person name="Juretic N."/>
            <person name="Hoen D."/>
            <person name="Wright S."/>
            <person name="Bruskiewich R."/>
            <person name="Bureau T."/>
            <person name="Miyao A."/>
            <person name="Hirochika H."/>
            <person name="Nishikawa T."/>
            <person name="Kadowaki K."/>
            <person name="Sugiura M."/>
            <person name="Burr B."/>
            <person name="Sasaki T."/>
        </authorList>
    </citation>
    <scope>NUCLEOTIDE SEQUENCE [LARGE SCALE GENOMIC DNA]</scope>
    <source>
        <strain evidence="3">cv. Nipponbare</strain>
    </source>
</reference>
<gene>
    <name evidence="2" type="primary">OSJNBa0063K04.34</name>
</gene>
<protein>
    <submittedName>
        <fullName evidence="2">Epstein-Barr virus-like protein</fullName>
    </submittedName>
</protein>
<feature type="region of interest" description="Disordered" evidence="1">
    <location>
        <begin position="270"/>
        <end position="321"/>
    </location>
</feature>